<keyword evidence="9" id="KW-0492">Microsome</keyword>
<proteinExistence type="inferred from homology"/>
<evidence type="ECO:0000256" key="10">
    <source>
        <dbReference type="ARBA" id="ARBA00023002"/>
    </source>
</evidence>
<dbReference type="CDD" id="cd20628">
    <property type="entry name" value="CYP4"/>
    <property type="match status" value="1"/>
</dbReference>
<dbReference type="GO" id="GO:0016705">
    <property type="term" value="F:oxidoreductase activity, acting on paired donors, with incorporation or reduction of molecular oxygen"/>
    <property type="evidence" value="ECO:0007669"/>
    <property type="project" value="InterPro"/>
</dbReference>
<comment type="similarity">
    <text evidence="5 15">Belongs to the cytochrome P450 family.</text>
</comment>
<dbReference type="AlphaFoldDB" id="E2BZX0"/>
<gene>
    <name evidence="16" type="ORF">EAI_08212</name>
</gene>
<name>E2BZX0_HARSA</name>
<dbReference type="GO" id="GO:0020037">
    <property type="term" value="F:heme binding"/>
    <property type="evidence" value="ECO:0007669"/>
    <property type="project" value="InterPro"/>
</dbReference>
<dbReference type="Pfam" id="PF00067">
    <property type="entry name" value="p450"/>
    <property type="match status" value="1"/>
</dbReference>
<dbReference type="PANTHER" id="PTHR24291">
    <property type="entry name" value="CYTOCHROME P450 FAMILY 4"/>
    <property type="match status" value="1"/>
</dbReference>
<evidence type="ECO:0000256" key="14">
    <source>
        <dbReference type="PIRSR" id="PIRSR602401-1"/>
    </source>
</evidence>
<evidence type="ECO:0000256" key="6">
    <source>
        <dbReference type="ARBA" id="ARBA00022617"/>
    </source>
</evidence>
<dbReference type="SUPFAM" id="SSF48264">
    <property type="entry name" value="Cytochrome P450"/>
    <property type="match status" value="1"/>
</dbReference>
<dbReference type="InParanoid" id="E2BZX0"/>
<evidence type="ECO:0000256" key="8">
    <source>
        <dbReference type="ARBA" id="ARBA00022824"/>
    </source>
</evidence>
<reference evidence="16 17" key="1">
    <citation type="journal article" date="2010" name="Science">
        <title>Genomic comparison of the ants Camponotus floridanus and Harpegnathos saltator.</title>
        <authorList>
            <person name="Bonasio R."/>
            <person name="Zhang G."/>
            <person name="Ye C."/>
            <person name="Mutti N.S."/>
            <person name="Fang X."/>
            <person name="Qin N."/>
            <person name="Donahue G."/>
            <person name="Yang P."/>
            <person name="Li Q."/>
            <person name="Li C."/>
            <person name="Zhang P."/>
            <person name="Huang Z."/>
            <person name="Berger S.L."/>
            <person name="Reinberg D."/>
            <person name="Wang J."/>
            <person name="Liebig J."/>
        </authorList>
    </citation>
    <scope>NUCLEOTIDE SEQUENCE [LARGE SCALE GENOMIC DNA]</scope>
    <source>
        <strain evidence="16 17">R22 G/1</strain>
    </source>
</reference>
<evidence type="ECO:0000256" key="7">
    <source>
        <dbReference type="ARBA" id="ARBA00022723"/>
    </source>
</evidence>
<keyword evidence="8" id="KW-0256">Endoplasmic reticulum</keyword>
<evidence type="ECO:0000256" key="9">
    <source>
        <dbReference type="ARBA" id="ARBA00022848"/>
    </source>
</evidence>
<dbReference type="InterPro" id="IPR002401">
    <property type="entry name" value="Cyt_P450_E_grp-I"/>
</dbReference>
<comment type="cofactor">
    <cofactor evidence="1 14">
        <name>heme</name>
        <dbReference type="ChEBI" id="CHEBI:30413"/>
    </cofactor>
</comment>
<dbReference type="GO" id="GO:0005506">
    <property type="term" value="F:iron ion binding"/>
    <property type="evidence" value="ECO:0007669"/>
    <property type="project" value="InterPro"/>
</dbReference>
<dbReference type="PRINTS" id="PR00463">
    <property type="entry name" value="EP450I"/>
</dbReference>
<accession>E2BZX0</accession>
<evidence type="ECO:0000256" key="4">
    <source>
        <dbReference type="ARBA" id="ARBA00004406"/>
    </source>
</evidence>
<keyword evidence="13" id="KW-0472">Membrane</keyword>
<evidence type="ECO:0000256" key="13">
    <source>
        <dbReference type="ARBA" id="ARBA00023136"/>
    </source>
</evidence>
<dbReference type="Gene3D" id="1.10.630.10">
    <property type="entry name" value="Cytochrome P450"/>
    <property type="match status" value="1"/>
</dbReference>
<comment type="function">
    <text evidence="2">May be involved in the metabolism of insect hormones and in the breakdown of synthetic insecticides.</text>
</comment>
<dbReference type="PROSITE" id="PS00086">
    <property type="entry name" value="CYTOCHROME_P450"/>
    <property type="match status" value="1"/>
</dbReference>
<keyword evidence="11 14" id="KW-0408">Iron</keyword>
<dbReference type="InterPro" id="IPR017972">
    <property type="entry name" value="Cyt_P450_CS"/>
</dbReference>
<evidence type="ECO:0000313" key="16">
    <source>
        <dbReference type="EMBL" id="EFN78747.1"/>
    </source>
</evidence>
<dbReference type="InterPro" id="IPR050196">
    <property type="entry name" value="Cytochrome_P450_Monoox"/>
</dbReference>
<dbReference type="GO" id="GO:0005789">
    <property type="term" value="C:endoplasmic reticulum membrane"/>
    <property type="evidence" value="ECO:0007669"/>
    <property type="project" value="UniProtKB-SubCell"/>
</dbReference>
<keyword evidence="10 15" id="KW-0560">Oxidoreductase</keyword>
<evidence type="ECO:0000256" key="1">
    <source>
        <dbReference type="ARBA" id="ARBA00001971"/>
    </source>
</evidence>
<dbReference type="Proteomes" id="UP000008237">
    <property type="component" value="Unassembled WGS sequence"/>
</dbReference>
<dbReference type="PRINTS" id="PR00385">
    <property type="entry name" value="P450"/>
</dbReference>
<evidence type="ECO:0000256" key="2">
    <source>
        <dbReference type="ARBA" id="ARBA00003690"/>
    </source>
</evidence>
<keyword evidence="7 14" id="KW-0479">Metal-binding</keyword>
<sequence>MLIGLKPIIHIYKPEFLEIILPSTTNIEKGTPYEFLRPWLGYGLLTSTGKQWFHDRRLIGPTFHFNILDQFSTILSEKAEILTKCFEKKIKECSGKAIDIFPFIVNAAMDIICETAMGVNVHAQESVSKYTMAVHRSSQMTMNRLLKPWYHIDWLYYSMPVGKEYKAMLNILHEFTKEVISKKKIARQSRNDYTEVKTEVNEHNIDERKRKVFLDLLLDQNEKDESPLTEDELRAQVDTFMFEGHDTVAVAITWALFCLGNNLEHQEKVHQELEEVFKDSQTPASMKELSQLKYLDRVIKKVLRLYPSVPLITRKLAETVKLGDDTIPEGTTIAISILLTHRNANVWPDPMKFDPDRFLPENSKYRSPYAYIPFSAGPRNCIGQRFAQLEEKIVLTLF</sequence>
<evidence type="ECO:0000313" key="17">
    <source>
        <dbReference type="Proteomes" id="UP000008237"/>
    </source>
</evidence>
<evidence type="ECO:0000256" key="11">
    <source>
        <dbReference type="ARBA" id="ARBA00023004"/>
    </source>
</evidence>
<dbReference type="InterPro" id="IPR001128">
    <property type="entry name" value="Cyt_P450"/>
</dbReference>
<evidence type="ECO:0000256" key="5">
    <source>
        <dbReference type="ARBA" id="ARBA00010617"/>
    </source>
</evidence>
<keyword evidence="17" id="KW-1185">Reference proteome</keyword>
<dbReference type="OrthoDB" id="1470350at2759"/>
<keyword evidence="12 15" id="KW-0503">Monooxygenase</keyword>
<dbReference type="OMA" id="AYMVGRC"/>
<evidence type="ECO:0000256" key="12">
    <source>
        <dbReference type="ARBA" id="ARBA00023033"/>
    </source>
</evidence>
<protein>
    <submittedName>
        <fullName evidence="16">Cytochrome P450 4C1</fullName>
    </submittedName>
</protein>
<keyword evidence="6 14" id="KW-0349">Heme</keyword>
<evidence type="ECO:0000256" key="15">
    <source>
        <dbReference type="RuleBase" id="RU000461"/>
    </source>
</evidence>
<dbReference type="InterPro" id="IPR036396">
    <property type="entry name" value="Cyt_P450_sf"/>
</dbReference>
<dbReference type="PANTHER" id="PTHR24291:SF189">
    <property type="entry name" value="CYTOCHROME P450 4C3-RELATED"/>
    <property type="match status" value="1"/>
</dbReference>
<dbReference type="EMBL" id="GL451708">
    <property type="protein sequence ID" value="EFN78747.1"/>
    <property type="molecule type" value="Genomic_DNA"/>
</dbReference>
<feature type="binding site" description="axial binding residue" evidence="14">
    <location>
        <position position="381"/>
    </location>
    <ligand>
        <name>heme</name>
        <dbReference type="ChEBI" id="CHEBI:30413"/>
    </ligand>
    <ligandPart>
        <name>Fe</name>
        <dbReference type="ChEBI" id="CHEBI:18248"/>
    </ligandPart>
</feature>
<dbReference type="GO" id="GO:0004497">
    <property type="term" value="F:monooxygenase activity"/>
    <property type="evidence" value="ECO:0007669"/>
    <property type="project" value="UniProtKB-KW"/>
</dbReference>
<comment type="subcellular location">
    <subcellularLocation>
        <location evidence="4">Endoplasmic reticulum membrane</location>
        <topology evidence="4">Peripheral membrane protein</topology>
    </subcellularLocation>
    <subcellularLocation>
        <location evidence="3">Microsome membrane</location>
        <topology evidence="3">Peripheral membrane protein</topology>
    </subcellularLocation>
</comment>
<organism evidence="17">
    <name type="scientific">Harpegnathos saltator</name>
    <name type="common">Jerdon's jumping ant</name>
    <dbReference type="NCBI Taxonomy" id="610380"/>
    <lineage>
        <taxon>Eukaryota</taxon>
        <taxon>Metazoa</taxon>
        <taxon>Ecdysozoa</taxon>
        <taxon>Arthropoda</taxon>
        <taxon>Hexapoda</taxon>
        <taxon>Insecta</taxon>
        <taxon>Pterygota</taxon>
        <taxon>Neoptera</taxon>
        <taxon>Endopterygota</taxon>
        <taxon>Hymenoptera</taxon>
        <taxon>Apocrita</taxon>
        <taxon>Aculeata</taxon>
        <taxon>Formicoidea</taxon>
        <taxon>Formicidae</taxon>
        <taxon>Ponerinae</taxon>
        <taxon>Ponerini</taxon>
        <taxon>Harpegnathos</taxon>
    </lineage>
</organism>
<evidence type="ECO:0000256" key="3">
    <source>
        <dbReference type="ARBA" id="ARBA00004174"/>
    </source>
</evidence>